<accession>A0A224YN62</accession>
<reference evidence="1" key="1">
    <citation type="journal article" date="2017" name="Parasit. Vectors">
        <title>Sialotranscriptomics of Rhipicephalus zambeziensis reveals intricate expression profiles of secretory proteins and suggests tight temporal transcriptional regulation during blood-feeding.</title>
        <authorList>
            <person name="de Castro M.H."/>
            <person name="de Klerk D."/>
            <person name="Pienaar R."/>
            <person name="Rees D.J.G."/>
            <person name="Mans B.J."/>
        </authorList>
    </citation>
    <scope>NUCLEOTIDE SEQUENCE</scope>
    <source>
        <tissue evidence="1">Salivary glands</tissue>
    </source>
</reference>
<name>A0A224YN62_9ACAR</name>
<protein>
    <submittedName>
        <fullName evidence="1">Lipocalin</fullName>
    </submittedName>
</protein>
<organism evidence="1">
    <name type="scientific">Rhipicephalus zambeziensis</name>
    <dbReference type="NCBI Taxonomy" id="60191"/>
    <lineage>
        <taxon>Eukaryota</taxon>
        <taxon>Metazoa</taxon>
        <taxon>Ecdysozoa</taxon>
        <taxon>Arthropoda</taxon>
        <taxon>Chelicerata</taxon>
        <taxon>Arachnida</taxon>
        <taxon>Acari</taxon>
        <taxon>Parasitiformes</taxon>
        <taxon>Ixodida</taxon>
        <taxon>Ixodoidea</taxon>
        <taxon>Ixodidae</taxon>
        <taxon>Rhipicephalinae</taxon>
        <taxon>Rhipicephalus</taxon>
        <taxon>Rhipicephalus</taxon>
    </lineage>
</organism>
<evidence type="ECO:0000313" key="1">
    <source>
        <dbReference type="EMBL" id="MAA15424.1"/>
    </source>
</evidence>
<dbReference type="EMBL" id="GFPF01004278">
    <property type="protein sequence ID" value="MAA15424.1"/>
    <property type="molecule type" value="Transcribed_RNA"/>
</dbReference>
<dbReference type="AlphaFoldDB" id="A0A224YN62"/>
<proteinExistence type="predicted"/>
<sequence length="144" mass="17116">MNTPLPIWTYNTTDEHVYYVCKVDQRESITETSVYFNRTYQDTARTKVTTERLEGTFVTGNTSLMYVGDRGLVWEYAETLEFASDDYMCGVFEVRDIPSRVNWFDLRFQDNRGTGKPHNTCMEYFNKKQRPGHLIYWLDCETRK</sequence>